<proteinExistence type="predicted"/>
<evidence type="ECO:0000313" key="1">
    <source>
        <dbReference type="EMBL" id="KAK7082397.1"/>
    </source>
</evidence>
<comment type="caution">
    <text evidence="1">The sequence shown here is derived from an EMBL/GenBank/DDBJ whole genome shotgun (WGS) entry which is preliminary data.</text>
</comment>
<evidence type="ECO:0000313" key="2">
    <source>
        <dbReference type="Proteomes" id="UP001381693"/>
    </source>
</evidence>
<protein>
    <submittedName>
        <fullName evidence="1">Uncharacterized protein</fullName>
    </submittedName>
</protein>
<organism evidence="1 2">
    <name type="scientific">Halocaridina rubra</name>
    <name type="common">Hawaiian red shrimp</name>
    <dbReference type="NCBI Taxonomy" id="373956"/>
    <lineage>
        <taxon>Eukaryota</taxon>
        <taxon>Metazoa</taxon>
        <taxon>Ecdysozoa</taxon>
        <taxon>Arthropoda</taxon>
        <taxon>Crustacea</taxon>
        <taxon>Multicrustacea</taxon>
        <taxon>Malacostraca</taxon>
        <taxon>Eumalacostraca</taxon>
        <taxon>Eucarida</taxon>
        <taxon>Decapoda</taxon>
        <taxon>Pleocyemata</taxon>
        <taxon>Caridea</taxon>
        <taxon>Atyoidea</taxon>
        <taxon>Atyidae</taxon>
        <taxon>Halocaridina</taxon>
    </lineage>
</organism>
<dbReference type="AlphaFoldDB" id="A0AAN8XFH9"/>
<sequence>MQVETSHLRIAIPGKYCREIALEFSSITNNNNGQTPFDWGGDGGEGGVGELVRPRDRSLIRNNPLIPEVSKTVPGGDGGLKPGVLFISGNKTKQIIGVRPPASPSTSTA</sequence>
<gene>
    <name evidence="1" type="ORF">SK128_020295</name>
</gene>
<accession>A0AAN8XFH9</accession>
<dbReference type="EMBL" id="JAXCGZ010004041">
    <property type="protein sequence ID" value="KAK7082397.1"/>
    <property type="molecule type" value="Genomic_DNA"/>
</dbReference>
<keyword evidence="2" id="KW-1185">Reference proteome</keyword>
<dbReference type="Proteomes" id="UP001381693">
    <property type="component" value="Unassembled WGS sequence"/>
</dbReference>
<name>A0AAN8XFH9_HALRR</name>
<reference evidence="1 2" key="1">
    <citation type="submission" date="2023-11" db="EMBL/GenBank/DDBJ databases">
        <title>Halocaridina rubra genome assembly.</title>
        <authorList>
            <person name="Smith C."/>
        </authorList>
    </citation>
    <scope>NUCLEOTIDE SEQUENCE [LARGE SCALE GENOMIC DNA]</scope>
    <source>
        <strain evidence="1">EP-1</strain>
        <tissue evidence="1">Whole</tissue>
    </source>
</reference>